<protein>
    <submittedName>
        <fullName evidence="3">Aste57867_20157 protein</fullName>
    </submittedName>
</protein>
<dbReference type="Pfam" id="PF10282">
    <property type="entry name" value="Lactonase"/>
    <property type="match status" value="1"/>
</dbReference>
<dbReference type="PANTHER" id="PTHR30344:SF1">
    <property type="entry name" value="6-PHOSPHOGLUCONOLACTONASE"/>
    <property type="match status" value="1"/>
</dbReference>
<dbReference type="PANTHER" id="PTHR30344">
    <property type="entry name" value="6-PHOSPHOGLUCONOLACTONASE-RELATED"/>
    <property type="match status" value="1"/>
</dbReference>
<dbReference type="GO" id="GO:0017057">
    <property type="term" value="F:6-phosphogluconolactonase activity"/>
    <property type="evidence" value="ECO:0007669"/>
    <property type="project" value="TreeGrafter"/>
</dbReference>
<organism evidence="3 4">
    <name type="scientific">Aphanomyces stellatus</name>
    <dbReference type="NCBI Taxonomy" id="120398"/>
    <lineage>
        <taxon>Eukaryota</taxon>
        <taxon>Sar</taxon>
        <taxon>Stramenopiles</taxon>
        <taxon>Oomycota</taxon>
        <taxon>Saprolegniomycetes</taxon>
        <taxon>Saprolegniales</taxon>
        <taxon>Verrucalvaceae</taxon>
        <taxon>Aphanomyces</taxon>
    </lineage>
</organism>
<sequence>MASSRLVVGTYTRKEDHVDGKGKGVYSISIDHASGKMTLVHVNDNTGVNPSFVNTTHHGALVFAVNEVADVVPGHPNGTGFLRSFSLDAHGRLTPQSEQPSHGSYPCHVVADPSNRFVAVSNYGGGSVALFPYAHGVLGAASSVIQMMGASHVNPQRQDAPHCHSSTWLSPTTLAVMDLGNDKVMQYTLDHDTGMLSPHASRPYVVLPPGSGPRHMDVHPTKSLAYVTHELANAVSVHSIDPTAGLSLPLQVVSLLPAGVPVGGANLAAEVRVSKCGHFVLASSRGRDEIVVFRITYPLGYLAAPTFVSSGGAIPRHFQLVGPDLVVVANQNGDSLVSFRLSAEHGLVRLGPSLAIPSPVCVQVVE</sequence>
<reference evidence="2" key="2">
    <citation type="submission" date="2019-06" db="EMBL/GenBank/DDBJ databases">
        <title>Genomics analysis of Aphanomyces spp. identifies a new class of oomycete effector associated with host adaptation.</title>
        <authorList>
            <person name="Gaulin E."/>
        </authorList>
    </citation>
    <scope>NUCLEOTIDE SEQUENCE</scope>
    <source>
        <strain evidence="2">CBS 578.67</strain>
    </source>
</reference>
<accession>A0A485LEH8</accession>
<evidence type="ECO:0000313" key="2">
    <source>
        <dbReference type="EMBL" id="KAF0688287.1"/>
    </source>
</evidence>
<dbReference type="Proteomes" id="UP000332933">
    <property type="component" value="Unassembled WGS sequence"/>
</dbReference>
<evidence type="ECO:0000313" key="4">
    <source>
        <dbReference type="Proteomes" id="UP000332933"/>
    </source>
</evidence>
<dbReference type="SUPFAM" id="SSF51004">
    <property type="entry name" value="C-terminal (heme d1) domain of cytochrome cd1-nitrite reductase"/>
    <property type="match status" value="1"/>
</dbReference>
<dbReference type="InterPro" id="IPR015943">
    <property type="entry name" value="WD40/YVTN_repeat-like_dom_sf"/>
</dbReference>
<dbReference type="OrthoDB" id="9972196at2759"/>
<dbReference type="InterPro" id="IPR050282">
    <property type="entry name" value="Cycloisomerase_2"/>
</dbReference>
<dbReference type="AlphaFoldDB" id="A0A485LEH8"/>
<dbReference type="InterPro" id="IPR019405">
    <property type="entry name" value="Lactonase_7-beta_prop"/>
</dbReference>
<proteinExistence type="inferred from homology"/>
<dbReference type="EMBL" id="VJMH01006742">
    <property type="protein sequence ID" value="KAF0688287.1"/>
    <property type="molecule type" value="Genomic_DNA"/>
</dbReference>
<dbReference type="EMBL" id="CAADRA010006765">
    <property type="protein sequence ID" value="VFT96852.1"/>
    <property type="molecule type" value="Genomic_DNA"/>
</dbReference>
<dbReference type="InterPro" id="IPR011048">
    <property type="entry name" value="Haem_d1_sf"/>
</dbReference>
<comment type="similarity">
    <text evidence="1">Belongs to the cycloisomerase 2 family.</text>
</comment>
<dbReference type="Gene3D" id="2.130.10.10">
    <property type="entry name" value="YVTN repeat-like/Quinoprotein amine dehydrogenase"/>
    <property type="match status" value="1"/>
</dbReference>
<keyword evidence="4" id="KW-1185">Reference proteome</keyword>
<reference evidence="3 4" key="1">
    <citation type="submission" date="2019-03" db="EMBL/GenBank/DDBJ databases">
        <authorList>
            <person name="Gaulin E."/>
            <person name="Dumas B."/>
        </authorList>
    </citation>
    <scope>NUCLEOTIDE SEQUENCE [LARGE SCALE GENOMIC DNA]</scope>
    <source>
        <strain evidence="3">CBS 568.67</strain>
    </source>
</reference>
<gene>
    <name evidence="3" type="primary">Aste57867_20157</name>
    <name evidence="2" type="ORF">As57867_020091</name>
    <name evidence="3" type="ORF">ASTE57867_20157</name>
</gene>
<evidence type="ECO:0000313" key="3">
    <source>
        <dbReference type="EMBL" id="VFT96852.1"/>
    </source>
</evidence>
<evidence type="ECO:0000256" key="1">
    <source>
        <dbReference type="ARBA" id="ARBA00005564"/>
    </source>
</evidence>
<name>A0A485LEH8_9STRA</name>